<proteinExistence type="predicted"/>
<dbReference type="STRING" id="1797298.A2988_01785"/>
<name>A0A1F5BUB8_9BACT</name>
<evidence type="ECO:0000313" key="1">
    <source>
        <dbReference type="EMBL" id="OGD34188.1"/>
    </source>
</evidence>
<protein>
    <recommendedName>
        <fullName evidence="3">NlpC/P60 domain-containing protein</fullName>
    </recommendedName>
</protein>
<comment type="caution">
    <text evidence="1">The sequence shown here is derived from an EMBL/GenBank/DDBJ whole genome shotgun (WGS) entry which is preliminary data.</text>
</comment>
<dbReference type="Proteomes" id="UP000176650">
    <property type="component" value="Unassembled WGS sequence"/>
</dbReference>
<evidence type="ECO:0008006" key="3">
    <source>
        <dbReference type="Google" id="ProtNLM"/>
    </source>
</evidence>
<gene>
    <name evidence="1" type="ORF">A2988_01785</name>
</gene>
<dbReference type="EMBL" id="MEYS01000002">
    <property type="protein sequence ID" value="OGD34188.1"/>
    <property type="molecule type" value="Genomic_DNA"/>
</dbReference>
<accession>A0A1F5BUB8</accession>
<evidence type="ECO:0000313" key="2">
    <source>
        <dbReference type="Proteomes" id="UP000176650"/>
    </source>
</evidence>
<sequence length="147" mass="16664">MKKQKIIHLPFDTYLAVVQNSVGSRMFRNFYAKVNGKKTDIMKNGKLSCAFFASSLLHLFKLVKEPHATVDGTIKDLRSSGWKAIRKPRIGSVLVWEAKDSHKHIGFYIGNNKAISNSTKLGYPVKHHWTFGGARKVELMLSHPKLK</sequence>
<dbReference type="AlphaFoldDB" id="A0A1F5BUB8"/>
<reference evidence="1 2" key="1">
    <citation type="journal article" date="2016" name="Nat. Commun.">
        <title>Thousands of microbial genomes shed light on interconnected biogeochemical processes in an aquifer system.</title>
        <authorList>
            <person name="Anantharaman K."/>
            <person name="Brown C.T."/>
            <person name="Hug L.A."/>
            <person name="Sharon I."/>
            <person name="Castelle C.J."/>
            <person name="Probst A.J."/>
            <person name="Thomas B.C."/>
            <person name="Singh A."/>
            <person name="Wilkins M.J."/>
            <person name="Karaoz U."/>
            <person name="Brodie E.L."/>
            <person name="Williams K.H."/>
            <person name="Hubbard S.S."/>
            <person name="Banfield J.F."/>
        </authorList>
    </citation>
    <scope>NUCLEOTIDE SEQUENCE [LARGE SCALE GENOMIC DNA]</scope>
</reference>
<organism evidence="1 2">
    <name type="scientific">Candidatus Azambacteria bacterium RIFCSPLOWO2_01_FULL_46_25</name>
    <dbReference type="NCBI Taxonomy" id="1797298"/>
    <lineage>
        <taxon>Bacteria</taxon>
        <taxon>Candidatus Azamiibacteriota</taxon>
    </lineage>
</organism>